<sequence length="313" mass="33536">MAEDTSTPENNPLLKDEHNNHCEVSEESIKDVVPEDRSTDESTKDVVPEGTSTDDTCSLLTADDSLPTEEIYSPTGDEYEEFCKIREETIRLLYDTAEELDKLARDVRITNIAGSTGGIVSAGMIVGGVVGSFFTFGAALPLAIAGAGLGVASAATSVGASLADAFISKKRQTLINEALEKDNKSLEKLFNMTLQLKLQSAQLENPERIVHGAAVVGRATVVASDTSRVAVCIMRGASKAAAVGGLVVSIVTLPIDVAVLVQNSKAIHEDKPHQLAEHFRAIAEELTANLRDEILPCLFDKSEYFLENDPALY</sequence>
<evidence type="ECO:0000313" key="4">
    <source>
        <dbReference type="EMBL" id="KAK6190027.1"/>
    </source>
</evidence>
<organism evidence="4 5">
    <name type="scientific">Patella caerulea</name>
    <name type="common">Rayed Mediterranean limpet</name>
    <dbReference type="NCBI Taxonomy" id="87958"/>
    <lineage>
        <taxon>Eukaryota</taxon>
        <taxon>Metazoa</taxon>
        <taxon>Spiralia</taxon>
        <taxon>Lophotrochozoa</taxon>
        <taxon>Mollusca</taxon>
        <taxon>Gastropoda</taxon>
        <taxon>Patellogastropoda</taxon>
        <taxon>Patelloidea</taxon>
        <taxon>Patellidae</taxon>
        <taxon>Patella</taxon>
    </lineage>
</organism>
<dbReference type="GO" id="GO:0042157">
    <property type="term" value="P:lipoprotein metabolic process"/>
    <property type="evidence" value="ECO:0007669"/>
    <property type="project" value="InterPro"/>
</dbReference>
<dbReference type="PANTHER" id="PTHR14096">
    <property type="entry name" value="APOLIPOPROTEIN L"/>
    <property type="match status" value="1"/>
</dbReference>
<name>A0AAN8K564_PATCE</name>
<dbReference type="EMBL" id="JAZGQO010000002">
    <property type="protein sequence ID" value="KAK6190027.1"/>
    <property type="molecule type" value="Genomic_DNA"/>
</dbReference>
<dbReference type="GO" id="GO:0016020">
    <property type="term" value="C:membrane"/>
    <property type="evidence" value="ECO:0007669"/>
    <property type="project" value="TreeGrafter"/>
</dbReference>
<dbReference type="Pfam" id="PF05461">
    <property type="entry name" value="ApoL"/>
    <property type="match status" value="1"/>
</dbReference>
<dbReference type="GO" id="GO:0005576">
    <property type="term" value="C:extracellular region"/>
    <property type="evidence" value="ECO:0007669"/>
    <property type="project" value="InterPro"/>
</dbReference>
<keyword evidence="3" id="KW-1133">Transmembrane helix</keyword>
<accession>A0AAN8K564</accession>
<dbReference type="GO" id="GO:0008289">
    <property type="term" value="F:lipid binding"/>
    <property type="evidence" value="ECO:0007669"/>
    <property type="project" value="InterPro"/>
</dbReference>
<feature type="transmembrane region" description="Helical" evidence="3">
    <location>
        <begin position="142"/>
        <end position="167"/>
    </location>
</feature>
<evidence type="ECO:0000256" key="2">
    <source>
        <dbReference type="SAM" id="MobiDB-lite"/>
    </source>
</evidence>
<evidence type="ECO:0000256" key="3">
    <source>
        <dbReference type="SAM" id="Phobius"/>
    </source>
</evidence>
<gene>
    <name evidence="4" type="ORF">SNE40_001978</name>
</gene>
<dbReference type="PANTHER" id="PTHR14096:SF28">
    <property type="entry name" value="APOLIPOPROTEIN L, 1-RELATED"/>
    <property type="match status" value="1"/>
</dbReference>
<dbReference type="Proteomes" id="UP001347796">
    <property type="component" value="Unassembled WGS sequence"/>
</dbReference>
<keyword evidence="3" id="KW-0812">Transmembrane</keyword>
<reference evidence="4 5" key="1">
    <citation type="submission" date="2024-01" db="EMBL/GenBank/DDBJ databases">
        <title>The genome of the rayed Mediterranean limpet Patella caerulea (Linnaeus, 1758).</title>
        <authorList>
            <person name="Anh-Thu Weber A."/>
            <person name="Halstead-Nussloch G."/>
        </authorList>
    </citation>
    <scope>NUCLEOTIDE SEQUENCE [LARGE SCALE GENOMIC DNA]</scope>
    <source>
        <strain evidence="4">AATW-2023a</strain>
        <tissue evidence="4">Whole specimen</tissue>
    </source>
</reference>
<dbReference type="GO" id="GO:0006869">
    <property type="term" value="P:lipid transport"/>
    <property type="evidence" value="ECO:0007669"/>
    <property type="project" value="InterPro"/>
</dbReference>
<dbReference type="AlphaFoldDB" id="A0AAN8K564"/>
<feature type="region of interest" description="Disordered" evidence="2">
    <location>
        <begin position="1"/>
        <end position="55"/>
    </location>
</feature>
<feature type="transmembrane region" description="Helical" evidence="3">
    <location>
        <begin position="112"/>
        <end position="136"/>
    </location>
</feature>
<comment type="similarity">
    <text evidence="1">Belongs to the apolipoprotein L family.</text>
</comment>
<proteinExistence type="inferred from homology"/>
<evidence type="ECO:0000256" key="1">
    <source>
        <dbReference type="ARBA" id="ARBA00010090"/>
    </source>
</evidence>
<feature type="compositionally biased region" description="Polar residues" evidence="2">
    <location>
        <begin position="1"/>
        <end position="10"/>
    </location>
</feature>
<feature type="compositionally biased region" description="Basic and acidic residues" evidence="2">
    <location>
        <begin position="14"/>
        <end position="47"/>
    </location>
</feature>
<keyword evidence="5" id="KW-1185">Reference proteome</keyword>
<dbReference type="InterPro" id="IPR008405">
    <property type="entry name" value="ApoL"/>
</dbReference>
<protein>
    <submittedName>
        <fullName evidence="4">Uncharacterized protein</fullName>
    </submittedName>
</protein>
<comment type="caution">
    <text evidence="4">The sequence shown here is derived from an EMBL/GenBank/DDBJ whole genome shotgun (WGS) entry which is preliminary data.</text>
</comment>
<evidence type="ECO:0000313" key="5">
    <source>
        <dbReference type="Proteomes" id="UP001347796"/>
    </source>
</evidence>
<keyword evidence="3" id="KW-0472">Membrane</keyword>